<keyword evidence="8" id="KW-1185">Reference proteome</keyword>
<name>A0A2S8B935_9SPHN</name>
<dbReference type="AlphaFoldDB" id="A0A2S8B935"/>
<feature type="binding site" evidence="6">
    <location>
        <position position="89"/>
    </location>
    <ligand>
        <name>Fe cation</name>
        <dbReference type="ChEBI" id="CHEBI:24875"/>
        <note>catalytic</note>
    </ligand>
</feature>
<dbReference type="PANTHER" id="PTHR12918:SF1">
    <property type="entry name" value="CYSTEINE DIOXYGENASE TYPE 1"/>
    <property type="match status" value="1"/>
</dbReference>
<evidence type="ECO:0000256" key="6">
    <source>
        <dbReference type="PIRSR" id="PIRSR610300-51"/>
    </source>
</evidence>
<dbReference type="EMBL" id="PHFW01000002">
    <property type="protein sequence ID" value="PQM28836.1"/>
    <property type="molecule type" value="Genomic_DNA"/>
</dbReference>
<dbReference type="InterPro" id="IPR010300">
    <property type="entry name" value="CDO_1"/>
</dbReference>
<keyword evidence="2 6" id="KW-0479">Metal-binding</keyword>
<keyword evidence="4" id="KW-0560">Oxidoreductase</keyword>
<evidence type="ECO:0000256" key="5">
    <source>
        <dbReference type="ARBA" id="ARBA00023004"/>
    </source>
</evidence>
<protein>
    <submittedName>
        <fullName evidence="7">Cysteine dioxygenase</fullName>
    </submittedName>
</protein>
<dbReference type="InterPro" id="IPR014710">
    <property type="entry name" value="RmlC-like_jellyroll"/>
</dbReference>
<dbReference type="Gene3D" id="2.60.120.10">
    <property type="entry name" value="Jelly Rolls"/>
    <property type="match status" value="1"/>
</dbReference>
<dbReference type="PANTHER" id="PTHR12918">
    <property type="entry name" value="CYSTEINE DIOXYGENASE"/>
    <property type="match status" value="1"/>
</dbReference>
<dbReference type="InterPro" id="IPR011051">
    <property type="entry name" value="RmlC_Cupin_sf"/>
</dbReference>
<evidence type="ECO:0000256" key="1">
    <source>
        <dbReference type="ARBA" id="ARBA00006622"/>
    </source>
</evidence>
<keyword evidence="3 7" id="KW-0223">Dioxygenase</keyword>
<dbReference type="GO" id="GO:0008198">
    <property type="term" value="F:ferrous iron binding"/>
    <property type="evidence" value="ECO:0007669"/>
    <property type="project" value="TreeGrafter"/>
</dbReference>
<comment type="caution">
    <text evidence="7">The sequence shown here is derived from an EMBL/GenBank/DDBJ whole genome shotgun (WGS) entry which is preliminary data.</text>
</comment>
<evidence type="ECO:0000256" key="2">
    <source>
        <dbReference type="ARBA" id="ARBA00022723"/>
    </source>
</evidence>
<evidence type="ECO:0000256" key="4">
    <source>
        <dbReference type="ARBA" id="ARBA00023002"/>
    </source>
</evidence>
<gene>
    <name evidence="7" type="ORF">CVO77_10490</name>
</gene>
<evidence type="ECO:0000313" key="7">
    <source>
        <dbReference type="EMBL" id="PQM28836.1"/>
    </source>
</evidence>
<reference evidence="8" key="1">
    <citation type="submission" date="2017-11" db="EMBL/GenBank/DDBJ databases">
        <title>The complete genome sequence of Sphingopyxis pomeranensis sp. nov. strain WS5A3p.</title>
        <authorList>
            <person name="Kaminski M.A."/>
        </authorList>
    </citation>
    <scope>NUCLEOTIDE SEQUENCE [LARGE SCALE GENOMIC DNA]</scope>
    <source>
        <strain evidence="8">WS5A3p</strain>
    </source>
</reference>
<dbReference type="OrthoDB" id="7059163at2"/>
<dbReference type="GO" id="GO:0016702">
    <property type="term" value="F:oxidoreductase activity, acting on single donors with incorporation of molecular oxygen, incorporation of two atoms of oxygen"/>
    <property type="evidence" value="ECO:0007669"/>
    <property type="project" value="InterPro"/>
</dbReference>
<evidence type="ECO:0000256" key="3">
    <source>
        <dbReference type="ARBA" id="ARBA00022964"/>
    </source>
</evidence>
<evidence type="ECO:0000313" key="8">
    <source>
        <dbReference type="Proteomes" id="UP000238954"/>
    </source>
</evidence>
<feature type="binding site" evidence="6">
    <location>
        <position position="142"/>
    </location>
    <ligand>
        <name>Fe cation</name>
        <dbReference type="ChEBI" id="CHEBI:24875"/>
        <note>catalytic</note>
    </ligand>
</feature>
<dbReference type="SUPFAM" id="SSF51182">
    <property type="entry name" value="RmlC-like cupins"/>
    <property type="match status" value="1"/>
</dbReference>
<feature type="binding site" evidence="6">
    <location>
        <position position="91"/>
    </location>
    <ligand>
        <name>Fe cation</name>
        <dbReference type="ChEBI" id="CHEBI:24875"/>
        <note>catalytic</note>
    </ligand>
</feature>
<sequence>MNILDPLGRWDRFLGAMHALVDRHLSDTDTIAFGTDILASLVAVDDWLPDSLAAPDSRHYQQHLLHLDPRARFSVVSFVWAPGQSTPIHDHGIWGLVGMLRGSELSQRFVHSGARPPQPVGAPRRLEPGDVECLDPAAGDIHKVSNASDGVSVSIHVYGADIGKVERRAFGLDGDVRRFISGYSAGEAPQHWTGNRP</sequence>
<accession>A0A2S8B935</accession>
<organism evidence="7 8">
    <name type="scientific">Sphingopyxis lindanitolerans</name>
    <dbReference type="NCBI Taxonomy" id="2054227"/>
    <lineage>
        <taxon>Bacteria</taxon>
        <taxon>Pseudomonadati</taxon>
        <taxon>Pseudomonadota</taxon>
        <taxon>Alphaproteobacteria</taxon>
        <taxon>Sphingomonadales</taxon>
        <taxon>Sphingomonadaceae</taxon>
        <taxon>Sphingopyxis</taxon>
    </lineage>
</organism>
<dbReference type="Proteomes" id="UP000238954">
    <property type="component" value="Chromosome"/>
</dbReference>
<keyword evidence="5 6" id="KW-0408">Iron</keyword>
<dbReference type="CDD" id="cd10548">
    <property type="entry name" value="cupin_CDO"/>
    <property type="match status" value="1"/>
</dbReference>
<proteinExistence type="inferred from homology"/>
<comment type="similarity">
    <text evidence="1">Belongs to the cysteine dioxygenase family.</text>
</comment>